<name>A0A6A6B698_9PEZI</name>
<dbReference type="AlphaFoldDB" id="A0A6A6B698"/>
<keyword evidence="2" id="KW-1185">Reference proteome</keyword>
<dbReference type="RefSeq" id="XP_033394210.1">
    <property type="nucleotide sequence ID" value="XM_033547258.1"/>
</dbReference>
<dbReference type="GeneID" id="54304765"/>
<protein>
    <submittedName>
        <fullName evidence="1">Uncharacterized protein</fullName>
    </submittedName>
</protein>
<reference evidence="1" key="1">
    <citation type="journal article" date="2020" name="Stud. Mycol.">
        <title>101 Dothideomycetes genomes: a test case for predicting lifestyles and emergence of pathogens.</title>
        <authorList>
            <person name="Haridas S."/>
            <person name="Albert R."/>
            <person name="Binder M."/>
            <person name="Bloem J."/>
            <person name="Labutti K."/>
            <person name="Salamov A."/>
            <person name="Andreopoulos B."/>
            <person name="Baker S."/>
            <person name="Barry K."/>
            <person name="Bills G."/>
            <person name="Bluhm B."/>
            <person name="Cannon C."/>
            <person name="Castanera R."/>
            <person name="Culley D."/>
            <person name="Daum C."/>
            <person name="Ezra D."/>
            <person name="Gonzalez J."/>
            <person name="Henrissat B."/>
            <person name="Kuo A."/>
            <person name="Liang C."/>
            <person name="Lipzen A."/>
            <person name="Lutzoni F."/>
            <person name="Magnuson J."/>
            <person name="Mondo S."/>
            <person name="Nolan M."/>
            <person name="Ohm R."/>
            <person name="Pangilinan J."/>
            <person name="Park H.-J."/>
            <person name="Ramirez L."/>
            <person name="Alfaro M."/>
            <person name="Sun H."/>
            <person name="Tritt A."/>
            <person name="Yoshinaga Y."/>
            <person name="Zwiers L.-H."/>
            <person name="Turgeon B."/>
            <person name="Goodwin S."/>
            <person name="Spatafora J."/>
            <person name="Crous P."/>
            <person name="Grigoriev I."/>
        </authorList>
    </citation>
    <scope>NUCLEOTIDE SEQUENCE</scope>
    <source>
        <strain evidence="1">CBS 121167</strain>
    </source>
</reference>
<organism evidence="1 2">
    <name type="scientific">Aplosporella prunicola CBS 121167</name>
    <dbReference type="NCBI Taxonomy" id="1176127"/>
    <lineage>
        <taxon>Eukaryota</taxon>
        <taxon>Fungi</taxon>
        <taxon>Dikarya</taxon>
        <taxon>Ascomycota</taxon>
        <taxon>Pezizomycotina</taxon>
        <taxon>Dothideomycetes</taxon>
        <taxon>Dothideomycetes incertae sedis</taxon>
        <taxon>Botryosphaeriales</taxon>
        <taxon>Aplosporellaceae</taxon>
        <taxon>Aplosporella</taxon>
    </lineage>
</organism>
<evidence type="ECO:0000313" key="2">
    <source>
        <dbReference type="Proteomes" id="UP000799438"/>
    </source>
</evidence>
<gene>
    <name evidence="1" type="ORF">K452DRAFT_87335</name>
</gene>
<accession>A0A6A6B698</accession>
<proteinExistence type="predicted"/>
<sequence length="162" mass="17810">MACIFPPLPRPFAAFHLSQGTGDRGGRGPTTDAIASTLHRQFERSDRTRTSRHLTSTRLPQSAAKPAADLLRTLDDPFEVNVCRQDFKGLTYGQRPLGVLAMHSRWGWYSCPDATWLQAECSALGTTRVGTVCTGVKRRRSPVTGVFSTAFLRLLPLVGPQL</sequence>
<dbReference type="Proteomes" id="UP000799438">
    <property type="component" value="Unassembled WGS sequence"/>
</dbReference>
<dbReference type="EMBL" id="ML995496">
    <property type="protein sequence ID" value="KAF2138497.1"/>
    <property type="molecule type" value="Genomic_DNA"/>
</dbReference>
<evidence type="ECO:0000313" key="1">
    <source>
        <dbReference type="EMBL" id="KAF2138497.1"/>
    </source>
</evidence>